<dbReference type="InParanoid" id="A0A409VEV0"/>
<dbReference type="GO" id="GO:0050660">
    <property type="term" value="F:flavin adenine dinucleotide binding"/>
    <property type="evidence" value="ECO:0007669"/>
    <property type="project" value="InterPro"/>
</dbReference>
<dbReference type="GO" id="GO:0004499">
    <property type="term" value="F:N,N-dimethylaniline monooxygenase activity"/>
    <property type="evidence" value="ECO:0007669"/>
    <property type="project" value="InterPro"/>
</dbReference>
<name>A0A409VEV0_9AGAR</name>
<gene>
    <name evidence="5" type="ORF">CVT26_002210</name>
</gene>
<dbReference type="Pfam" id="PF13450">
    <property type="entry name" value="NAD_binding_8"/>
    <property type="match status" value="1"/>
</dbReference>
<dbReference type="STRING" id="231916.A0A409VEV0"/>
<reference evidence="5 6" key="1">
    <citation type="journal article" date="2018" name="Evol. Lett.">
        <title>Horizontal gene cluster transfer increased hallucinogenic mushroom diversity.</title>
        <authorList>
            <person name="Reynolds H.T."/>
            <person name="Vijayakumar V."/>
            <person name="Gluck-Thaler E."/>
            <person name="Korotkin H.B."/>
            <person name="Matheny P.B."/>
            <person name="Slot J.C."/>
        </authorList>
    </citation>
    <scope>NUCLEOTIDE SEQUENCE [LARGE SCALE GENOMIC DNA]</scope>
    <source>
        <strain evidence="5 6">SRW20</strain>
    </source>
</reference>
<sequence>MARLGPLEKPSGFRLGDFPIDAPRPIKVVVIGAGYSGIVAGIRFRQRVQNLDFTIYDALAGVGGTWFANHYPGLRCDIPSHAYQLTFESHTDWSAFYATGEEIRQNLEKIVDRYQLRPFIKLEHRVTLAKYDEEAGKWHLTIRRPRPRINGNSIPQVEYEEISDTADILFNGVGCLSRWTWPDIPGLETFSGQVVHSADWNIRQDKEYLKDKRIGVIGVGSSAIQIVADLQPKVKHLVNYVRGQTWISSTFVRERLLQLSGDDTVDNYEFTEKDKATFKDPAYYNKFRRDIEREMNLAHPLTRLANPMIHEVRDEFKKTMLQKLAKKPWIADHIVPDFAVCCRRLTPGPGYLEALCQDNVDFVPSHIKRVTATGIETVDGGVQDLDIIVCATGFDTSYILDFDIIGRKGVTLKDHHTPHPRTYMSIAVDGFPNMFQALGPNAGVGAGNLLLIMERQVDYAVAATLKIQRERIKSIEAKAEAVADFDEYIEASISLAQIDSRSLVSVPELFPNLFGTKCRSWYKAGKEEGRVVALWPGSPIHAAMALAHPRWEDYNYEFLDGVKNRLYWLGSGDTVADIDPEADKAWYLRPENIDFPPGKIDFSAEIVPDATL</sequence>
<keyword evidence="3" id="KW-0274">FAD</keyword>
<keyword evidence="2" id="KW-0285">Flavoprotein</keyword>
<dbReference type="PANTHER" id="PTHR42877">
    <property type="entry name" value="L-ORNITHINE N(5)-MONOOXYGENASE-RELATED"/>
    <property type="match status" value="1"/>
</dbReference>
<comment type="caution">
    <text evidence="5">The sequence shown here is derived from an EMBL/GenBank/DDBJ whole genome shotgun (WGS) entry which is preliminary data.</text>
</comment>
<evidence type="ECO:0008006" key="7">
    <source>
        <dbReference type="Google" id="ProtNLM"/>
    </source>
</evidence>
<dbReference type="SUPFAM" id="SSF51905">
    <property type="entry name" value="FAD/NAD(P)-binding domain"/>
    <property type="match status" value="1"/>
</dbReference>
<dbReference type="InterPro" id="IPR051209">
    <property type="entry name" value="FAD-bind_Monooxygenase_sf"/>
</dbReference>
<dbReference type="Pfam" id="PF00743">
    <property type="entry name" value="FMO-like"/>
    <property type="match status" value="1"/>
</dbReference>
<protein>
    <recommendedName>
        <fullName evidence="7">FAD/NAD(P)-binding domain-containing protein</fullName>
    </recommendedName>
</protein>
<comment type="similarity">
    <text evidence="1">Belongs to the FAD-binding monooxygenase family.</text>
</comment>
<keyword evidence="4" id="KW-0560">Oxidoreductase</keyword>
<proteinExistence type="inferred from homology"/>
<dbReference type="PANTHER" id="PTHR42877:SF7">
    <property type="entry name" value="FLAVIN-BINDING MONOOXYGENASE-RELATED"/>
    <property type="match status" value="1"/>
</dbReference>
<dbReference type="OrthoDB" id="74360at2759"/>
<evidence type="ECO:0000256" key="1">
    <source>
        <dbReference type="ARBA" id="ARBA00010139"/>
    </source>
</evidence>
<dbReference type="InterPro" id="IPR020946">
    <property type="entry name" value="Flavin_mOase-like"/>
</dbReference>
<accession>A0A409VEV0</accession>
<dbReference type="AlphaFoldDB" id="A0A409VEV0"/>
<evidence type="ECO:0000256" key="3">
    <source>
        <dbReference type="ARBA" id="ARBA00022827"/>
    </source>
</evidence>
<keyword evidence="6" id="KW-1185">Reference proteome</keyword>
<dbReference type="InterPro" id="IPR036188">
    <property type="entry name" value="FAD/NAD-bd_sf"/>
</dbReference>
<dbReference type="GO" id="GO:0050661">
    <property type="term" value="F:NADP binding"/>
    <property type="evidence" value="ECO:0007669"/>
    <property type="project" value="InterPro"/>
</dbReference>
<organism evidence="5 6">
    <name type="scientific">Gymnopilus dilepis</name>
    <dbReference type="NCBI Taxonomy" id="231916"/>
    <lineage>
        <taxon>Eukaryota</taxon>
        <taxon>Fungi</taxon>
        <taxon>Dikarya</taxon>
        <taxon>Basidiomycota</taxon>
        <taxon>Agaricomycotina</taxon>
        <taxon>Agaricomycetes</taxon>
        <taxon>Agaricomycetidae</taxon>
        <taxon>Agaricales</taxon>
        <taxon>Agaricineae</taxon>
        <taxon>Hymenogastraceae</taxon>
        <taxon>Gymnopilus</taxon>
    </lineage>
</organism>
<dbReference type="EMBL" id="NHYE01005668">
    <property type="protein sequence ID" value="PPQ64327.1"/>
    <property type="molecule type" value="Genomic_DNA"/>
</dbReference>
<evidence type="ECO:0000313" key="6">
    <source>
        <dbReference type="Proteomes" id="UP000284706"/>
    </source>
</evidence>
<dbReference type="Proteomes" id="UP000284706">
    <property type="component" value="Unassembled WGS sequence"/>
</dbReference>
<evidence type="ECO:0000256" key="4">
    <source>
        <dbReference type="ARBA" id="ARBA00023002"/>
    </source>
</evidence>
<evidence type="ECO:0000313" key="5">
    <source>
        <dbReference type="EMBL" id="PPQ64327.1"/>
    </source>
</evidence>
<evidence type="ECO:0000256" key="2">
    <source>
        <dbReference type="ARBA" id="ARBA00022630"/>
    </source>
</evidence>
<dbReference type="Gene3D" id="3.50.50.60">
    <property type="entry name" value="FAD/NAD(P)-binding domain"/>
    <property type="match status" value="3"/>
</dbReference>